<keyword evidence="1" id="KW-1133">Transmembrane helix</keyword>
<feature type="transmembrane region" description="Helical" evidence="1">
    <location>
        <begin position="57"/>
        <end position="73"/>
    </location>
</feature>
<dbReference type="OrthoDB" id="5918139at2"/>
<organism evidence="3 4">
    <name type="scientific">Photobacterium toruni</name>
    <dbReference type="NCBI Taxonomy" id="1935446"/>
    <lineage>
        <taxon>Bacteria</taxon>
        <taxon>Pseudomonadati</taxon>
        <taxon>Pseudomonadota</taxon>
        <taxon>Gammaproteobacteria</taxon>
        <taxon>Vibrionales</taxon>
        <taxon>Vibrionaceae</taxon>
        <taxon>Photobacterium</taxon>
    </lineage>
</organism>
<feature type="chain" id="PRO_5012436752" description="TrbC/VIRB2 family protein" evidence="2">
    <location>
        <begin position="34"/>
        <end position="108"/>
    </location>
</feature>
<accession>A0A1T4USQ2</accession>
<reference evidence="3 4" key="1">
    <citation type="submission" date="2017-02" db="EMBL/GenBank/DDBJ databases">
        <authorList>
            <person name="Peterson S.W."/>
        </authorList>
    </citation>
    <scope>NUCLEOTIDE SEQUENCE [LARGE SCALE GENOMIC DNA]</scope>
    <source>
        <strain evidence="3 4">CECT 9189</strain>
    </source>
</reference>
<evidence type="ECO:0000313" key="3">
    <source>
        <dbReference type="EMBL" id="SKA55656.1"/>
    </source>
</evidence>
<dbReference type="EMBL" id="FUWP01000031">
    <property type="protein sequence ID" value="SKA55656.1"/>
    <property type="molecule type" value="Genomic_DNA"/>
</dbReference>
<keyword evidence="2" id="KW-0732">Signal</keyword>
<dbReference type="RefSeq" id="WP_080176325.1">
    <property type="nucleotide sequence ID" value="NZ_AP024856.1"/>
</dbReference>
<feature type="transmembrane region" description="Helical" evidence="1">
    <location>
        <begin position="80"/>
        <end position="101"/>
    </location>
</feature>
<dbReference type="Proteomes" id="UP000191116">
    <property type="component" value="Unassembled WGS sequence"/>
</dbReference>
<gene>
    <name evidence="3" type="ORF">CZ814_03642</name>
</gene>
<dbReference type="AlphaFoldDB" id="A0A1T4USQ2"/>
<evidence type="ECO:0000313" key="4">
    <source>
        <dbReference type="Proteomes" id="UP000191116"/>
    </source>
</evidence>
<protein>
    <recommendedName>
        <fullName evidence="5">TrbC/VIRB2 family protein</fullName>
    </recommendedName>
</protein>
<name>A0A1T4USQ2_9GAMM</name>
<evidence type="ECO:0008006" key="5">
    <source>
        <dbReference type="Google" id="ProtNLM"/>
    </source>
</evidence>
<evidence type="ECO:0000256" key="1">
    <source>
        <dbReference type="SAM" id="Phobius"/>
    </source>
</evidence>
<keyword evidence="1" id="KW-0472">Membrane</keyword>
<proteinExistence type="predicted"/>
<evidence type="ECO:0000256" key="2">
    <source>
        <dbReference type="SAM" id="SignalP"/>
    </source>
</evidence>
<keyword evidence="1" id="KW-0812">Transmembrane</keyword>
<feature type="signal peptide" evidence="2">
    <location>
        <begin position="1"/>
        <end position="33"/>
    </location>
</feature>
<sequence>MKTMISTINSALKNKKIALFTVFACMISTPAMAGTGGGAFEGSWDMLSELAMGYPGQILAFLTICGVLFFSVVRPNLIGLGGSVIIMVVLAQLKSIVNGFLDAGLPIL</sequence>